<reference evidence="2 3" key="1">
    <citation type="submission" date="2020-02" db="EMBL/GenBank/DDBJ databases">
        <authorList>
            <person name="Ferguson B K."/>
        </authorList>
    </citation>
    <scope>NUCLEOTIDE SEQUENCE [LARGE SCALE GENOMIC DNA]</scope>
</reference>
<dbReference type="OrthoDB" id="10253476at2759"/>
<organism evidence="2 3">
    <name type="scientific">Nesidiocoris tenuis</name>
    <dbReference type="NCBI Taxonomy" id="355587"/>
    <lineage>
        <taxon>Eukaryota</taxon>
        <taxon>Metazoa</taxon>
        <taxon>Ecdysozoa</taxon>
        <taxon>Arthropoda</taxon>
        <taxon>Hexapoda</taxon>
        <taxon>Insecta</taxon>
        <taxon>Pterygota</taxon>
        <taxon>Neoptera</taxon>
        <taxon>Paraneoptera</taxon>
        <taxon>Hemiptera</taxon>
        <taxon>Heteroptera</taxon>
        <taxon>Panheteroptera</taxon>
        <taxon>Cimicomorpha</taxon>
        <taxon>Miridae</taxon>
        <taxon>Dicyphina</taxon>
        <taxon>Nesidiocoris</taxon>
    </lineage>
</organism>
<name>A0A6H5FZQ3_9HEMI</name>
<dbReference type="Pfam" id="PF12612">
    <property type="entry name" value="TFCD_C"/>
    <property type="match status" value="1"/>
</dbReference>
<evidence type="ECO:0000259" key="1">
    <source>
        <dbReference type="Pfam" id="PF12612"/>
    </source>
</evidence>
<dbReference type="InterPro" id="IPR022577">
    <property type="entry name" value="TBCD_C"/>
</dbReference>
<feature type="non-terminal residue" evidence="2">
    <location>
        <position position="1"/>
    </location>
</feature>
<accession>A0A6H5FZQ3</accession>
<evidence type="ECO:0000313" key="3">
    <source>
        <dbReference type="Proteomes" id="UP000479000"/>
    </source>
</evidence>
<sequence>EHISDDRVVLSMLSFLDRLLSSGAVTPVLCDPSSDFASEIFNLTRTAVGSSTDKFKLTGSVDIYCQLIQIELFVTIRYLMESTGMGFVRVGLPCCNSPWPQTGPALQVFNGAPSVTDSTCSMDGWPEVPACNNVVRLAGDDKKIILITYRRFRGKTMTSPIHGSAIQLRYRITNVGFSSSNCNYEVMPGYFLNISRICLLVGTGPSASRVGCSKSRVGSCAGRSAA</sequence>
<keyword evidence="3" id="KW-1185">Reference proteome</keyword>
<feature type="domain" description="Tubulin-folding cofactor D C-terminal" evidence="1">
    <location>
        <begin position="2"/>
        <end position="53"/>
    </location>
</feature>
<dbReference type="AlphaFoldDB" id="A0A6H5FZQ3"/>
<dbReference type="Proteomes" id="UP000479000">
    <property type="component" value="Unassembled WGS sequence"/>
</dbReference>
<evidence type="ECO:0000313" key="2">
    <source>
        <dbReference type="EMBL" id="CAA9995189.1"/>
    </source>
</evidence>
<gene>
    <name evidence="2" type="ORF">NTEN_LOCUS1980</name>
</gene>
<proteinExistence type="predicted"/>
<protein>
    <recommendedName>
        <fullName evidence="1">Tubulin-folding cofactor D C-terminal domain-containing protein</fullName>
    </recommendedName>
</protein>
<dbReference type="EMBL" id="CADCXU010003181">
    <property type="protein sequence ID" value="CAA9995189.1"/>
    <property type="molecule type" value="Genomic_DNA"/>
</dbReference>